<dbReference type="Proteomes" id="UP001209878">
    <property type="component" value="Unassembled WGS sequence"/>
</dbReference>
<dbReference type="EMBL" id="JAODUO010007663">
    <property type="protein sequence ID" value="KAK2138475.1"/>
    <property type="molecule type" value="Genomic_DNA"/>
</dbReference>
<gene>
    <name evidence="2" type="ORF">NP493_7674g00000</name>
    <name evidence="1" type="ORF">NP493_7674g00002</name>
</gene>
<evidence type="ECO:0000313" key="2">
    <source>
        <dbReference type="EMBL" id="KAK2138476.1"/>
    </source>
</evidence>
<protein>
    <submittedName>
        <fullName evidence="1">Uncharacterized protein</fullName>
    </submittedName>
</protein>
<accession>A0AAD9ML19</accession>
<organism evidence="1 3">
    <name type="scientific">Ridgeia piscesae</name>
    <name type="common">Tubeworm</name>
    <dbReference type="NCBI Taxonomy" id="27915"/>
    <lineage>
        <taxon>Eukaryota</taxon>
        <taxon>Metazoa</taxon>
        <taxon>Spiralia</taxon>
        <taxon>Lophotrochozoa</taxon>
        <taxon>Annelida</taxon>
        <taxon>Polychaeta</taxon>
        <taxon>Sedentaria</taxon>
        <taxon>Canalipalpata</taxon>
        <taxon>Sabellida</taxon>
        <taxon>Siboglinidae</taxon>
        <taxon>Ridgeia</taxon>
    </lineage>
</organism>
<proteinExistence type="predicted"/>
<evidence type="ECO:0000313" key="1">
    <source>
        <dbReference type="EMBL" id="KAK2138475.1"/>
    </source>
</evidence>
<sequence>MVPRSSAETG</sequence>
<keyword evidence="3" id="KW-1185">Reference proteome</keyword>
<dbReference type="EMBL" id="JAODUO010007663">
    <property type="protein sequence ID" value="KAK2138476.1"/>
    <property type="molecule type" value="Genomic_DNA"/>
</dbReference>
<name>A0AAD9ML19_RIDPI</name>
<comment type="caution">
    <text evidence="1">The sequence shown here is derived from an EMBL/GenBank/DDBJ whole genome shotgun (WGS) entry which is preliminary data.</text>
</comment>
<evidence type="ECO:0000313" key="3">
    <source>
        <dbReference type="Proteomes" id="UP001209878"/>
    </source>
</evidence>
<reference evidence="1" key="1">
    <citation type="journal article" date="2023" name="Mol. Biol. Evol.">
        <title>Third-Generation Sequencing Reveals the Adaptive Role of the Epigenome in Three Deep-Sea Polychaetes.</title>
        <authorList>
            <person name="Perez M."/>
            <person name="Aroh O."/>
            <person name="Sun Y."/>
            <person name="Lan Y."/>
            <person name="Juniper S.K."/>
            <person name="Young C.R."/>
            <person name="Angers B."/>
            <person name="Qian P.Y."/>
        </authorList>
    </citation>
    <scope>NUCLEOTIDE SEQUENCE</scope>
    <source>
        <strain evidence="1">R07B-5</strain>
    </source>
</reference>